<reference evidence="1 2" key="1">
    <citation type="submission" date="2023-05" db="EMBL/GenBank/DDBJ databases">
        <title>Sequencing and Assembly of Streptomyces sp. NP73.</title>
        <authorList>
            <person name="Konwar A.N."/>
            <person name="Saikia K."/>
            <person name="Thakur D."/>
        </authorList>
    </citation>
    <scope>NUCLEOTIDE SEQUENCE [LARGE SCALE GENOMIC DNA]</scope>
    <source>
        <strain evidence="1 2">NP73</strain>
    </source>
</reference>
<dbReference type="RefSeq" id="WP_285345589.1">
    <property type="nucleotide sequence ID" value="NZ_JASITI010000049.1"/>
</dbReference>
<keyword evidence="2" id="KW-1185">Reference proteome</keyword>
<dbReference type="EMBL" id="JASITI010000049">
    <property type="protein sequence ID" value="MDK9499796.1"/>
    <property type="molecule type" value="Genomic_DNA"/>
</dbReference>
<name>A0ABT7H1M7_9ACTN</name>
<proteinExistence type="predicted"/>
<gene>
    <name evidence="1" type="ORF">QEZ40_005231</name>
</gene>
<protein>
    <submittedName>
        <fullName evidence="1">Uncharacterized protein</fullName>
    </submittedName>
</protein>
<organism evidence="1 2">
    <name type="scientific">Streptomyces katrae</name>
    <dbReference type="NCBI Taxonomy" id="68223"/>
    <lineage>
        <taxon>Bacteria</taxon>
        <taxon>Bacillati</taxon>
        <taxon>Actinomycetota</taxon>
        <taxon>Actinomycetes</taxon>
        <taxon>Kitasatosporales</taxon>
        <taxon>Streptomycetaceae</taxon>
        <taxon>Streptomyces</taxon>
    </lineage>
</organism>
<comment type="caution">
    <text evidence="1">The sequence shown here is derived from an EMBL/GenBank/DDBJ whole genome shotgun (WGS) entry which is preliminary data.</text>
</comment>
<evidence type="ECO:0000313" key="2">
    <source>
        <dbReference type="Proteomes" id="UP001223390"/>
    </source>
</evidence>
<evidence type="ECO:0000313" key="1">
    <source>
        <dbReference type="EMBL" id="MDK9499796.1"/>
    </source>
</evidence>
<dbReference type="Proteomes" id="UP001223390">
    <property type="component" value="Unassembled WGS sequence"/>
</dbReference>
<sequence length="269" mass="29486">MTVTDDEKALLETLLRHLDRVPPLGERTGGNWSGWRVHPGSPLAGDDKKTDPYHLSHSAHLAIVVAVDHLQALATLVKGQEKAGVREMLIHTHAPFTLLRAALENAARAVWLLGPLLRRERVWRRLVMQFADTKNGEAKAKMLGASWDGEPTRERIRRLLKDAGVPECELSNKKLKLPGYGDLVNSAGRFMPLGGERAELFWSACSSLAHGDLSGTLAFLDREVTATDGTISLLRLTGSVRALLVITVATLDVVEYAFGLYGRRAAAPY</sequence>
<accession>A0ABT7H1M7</accession>